<accession>A0ABT9IBD0</accession>
<dbReference type="Gene3D" id="3.40.430.10">
    <property type="entry name" value="Dihydrofolate Reductase, subunit A"/>
    <property type="match status" value="1"/>
</dbReference>
<evidence type="ECO:0000256" key="3">
    <source>
        <dbReference type="ARBA" id="ARBA00023002"/>
    </source>
</evidence>
<evidence type="ECO:0000256" key="2">
    <source>
        <dbReference type="ARBA" id="ARBA00022857"/>
    </source>
</evidence>
<dbReference type="InterPro" id="IPR050765">
    <property type="entry name" value="Riboflavin_Biosynth_HTPR"/>
</dbReference>
<dbReference type="RefSeq" id="WP_305999173.1">
    <property type="nucleotide sequence ID" value="NZ_JASNFN010000005.1"/>
</dbReference>
<evidence type="ECO:0000259" key="4">
    <source>
        <dbReference type="Pfam" id="PF01872"/>
    </source>
</evidence>
<dbReference type="PANTHER" id="PTHR38011:SF7">
    <property type="entry name" value="2,5-DIAMINO-6-RIBOSYLAMINO-4(3H)-PYRIMIDINONE 5'-PHOSPHATE REDUCTASE"/>
    <property type="match status" value="1"/>
</dbReference>
<dbReference type="PANTHER" id="PTHR38011">
    <property type="entry name" value="DIHYDROFOLATE REDUCTASE FAMILY PROTEIN (AFU_ORTHOLOGUE AFUA_8G06820)"/>
    <property type="match status" value="1"/>
</dbReference>
<proteinExistence type="predicted"/>
<feature type="domain" description="Bacterial bifunctional deaminase-reductase C-terminal" evidence="4">
    <location>
        <begin position="27"/>
        <end position="224"/>
    </location>
</feature>
<comment type="pathway">
    <text evidence="1">Cofactor biosynthesis; riboflavin biosynthesis.</text>
</comment>
<gene>
    <name evidence="5" type="ORF">QOZ88_07515</name>
</gene>
<keyword evidence="6" id="KW-1185">Reference proteome</keyword>
<sequence length="242" mass="24752">MRRLLPAPAQLDDDGLVEAYRLPPGRSLRVNFVASLDGAITVDGASEGLGSPGDRRVFQVLRALADVVLVGHGTASAEGYRPVLPDSAVGRLRAVLGRPPTAPIAVVSRRASLDPASGLVTDAVSPTILITCGAADPDRRAALAAAGADVLVCGDDDVDLPAALAALAGRGLEQVTCEGGPQLLRSALSAGVVDELDLSIAPALVGGETRLLDTALGAPARLELRQLLEEDGMLFTRYALGA</sequence>
<dbReference type="SUPFAM" id="SSF53597">
    <property type="entry name" value="Dihydrofolate reductase-like"/>
    <property type="match status" value="1"/>
</dbReference>
<organism evidence="5 6">
    <name type="scientific">Blastococcus carthaginiensis</name>
    <dbReference type="NCBI Taxonomy" id="3050034"/>
    <lineage>
        <taxon>Bacteria</taxon>
        <taxon>Bacillati</taxon>
        <taxon>Actinomycetota</taxon>
        <taxon>Actinomycetes</taxon>
        <taxon>Geodermatophilales</taxon>
        <taxon>Geodermatophilaceae</taxon>
        <taxon>Blastococcus</taxon>
    </lineage>
</organism>
<dbReference type="InterPro" id="IPR024072">
    <property type="entry name" value="DHFR-like_dom_sf"/>
</dbReference>
<dbReference type="Proteomes" id="UP001233673">
    <property type="component" value="Unassembled WGS sequence"/>
</dbReference>
<keyword evidence="2" id="KW-0521">NADP</keyword>
<name>A0ABT9IBD0_9ACTN</name>
<evidence type="ECO:0000256" key="1">
    <source>
        <dbReference type="ARBA" id="ARBA00005104"/>
    </source>
</evidence>
<comment type="caution">
    <text evidence="5">The sequence shown here is derived from an EMBL/GenBank/DDBJ whole genome shotgun (WGS) entry which is preliminary data.</text>
</comment>
<evidence type="ECO:0000313" key="5">
    <source>
        <dbReference type="EMBL" id="MDP5182484.1"/>
    </source>
</evidence>
<dbReference type="Pfam" id="PF01872">
    <property type="entry name" value="RibD_C"/>
    <property type="match status" value="1"/>
</dbReference>
<evidence type="ECO:0000313" key="6">
    <source>
        <dbReference type="Proteomes" id="UP001233673"/>
    </source>
</evidence>
<keyword evidence="3" id="KW-0560">Oxidoreductase</keyword>
<reference evidence="6" key="1">
    <citation type="submission" date="2023-05" db="EMBL/GenBank/DDBJ databases">
        <title>Draft genome of Pseudofrankia sp. BMG5.37.</title>
        <authorList>
            <person name="Gtari M."/>
            <person name="Ghodhbane F."/>
            <person name="Sbissi I."/>
        </authorList>
    </citation>
    <scope>NUCLEOTIDE SEQUENCE [LARGE SCALE GENOMIC DNA]</scope>
    <source>
        <strain evidence="6">BMG 814</strain>
    </source>
</reference>
<dbReference type="EMBL" id="JASNFN010000005">
    <property type="protein sequence ID" value="MDP5182484.1"/>
    <property type="molecule type" value="Genomic_DNA"/>
</dbReference>
<dbReference type="InterPro" id="IPR002734">
    <property type="entry name" value="RibDG_C"/>
</dbReference>
<protein>
    <submittedName>
        <fullName evidence="5">Dihydrofolate reductase family protein</fullName>
    </submittedName>
</protein>